<dbReference type="AlphaFoldDB" id="A0A081C475"/>
<evidence type="ECO:0000313" key="2">
    <source>
        <dbReference type="EMBL" id="GAK59380.1"/>
    </source>
</evidence>
<proteinExistence type="predicted"/>
<dbReference type="EMBL" id="DF820470">
    <property type="protein sequence ID" value="GAK59380.1"/>
    <property type="molecule type" value="Genomic_DNA"/>
</dbReference>
<dbReference type="HOGENOM" id="CLU_800917_0_0_0"/>
<sequence length="346" mass="39752">MLFEVTEVDQQVYDQEIRDFLPDKLIDIHTHVWVDRLKAHSNEAFSRVVQWPSLVAKENPVEDLIETYKLMFPDKQVTPLMFSSIKPDDDFDGLNDYIRDSAQKYHIPALLYAKPEWSGAELEKRVIAGGFLGVKVYLNLAPAYIPAAEIRIFDFLPPHQLEVLHQHRWIVMLHIPRNGRLRDAVNLAQMREIDHNYPGAQVIIAHVGRAYCPEDVGNAFEVLADAEHLRFDFSANTNDWVFEQLIKAVGPKRILFGSDLPILRMRMRRICEQGTYINLVPQGLYGNVSGDKNMREVAGDEATRLTFFMYEEILAFKRAAERTGMTSSDINDIFYNNGKSLIESVL</sequence>
<reference evidence="2" key="1">
    <citation type="journal article" date="2015" name="PeerJ">
        <title>First genomic representation of candidate bacterial phylum KSB3 points to enhanced environmental sensing as a trigger of wastewater bulking.</title>
        <authorList>
            <person name="Sekiguchi Y."/>
            <person name="Ohashi A."/>
            <person name="Parks D.H."/>
            <person name="Yamauchi T."/>
            <person name="Tyson G.W."/>
            <person name="Hugenholtz P."/>
        </authorList>
    </citation>
    <scope>NUCLEOTIDE SEQUENCE [LARGE SCALE GENOMIC DNA]</scope>
</reference>
<dbReference type="InterPro" id="IPR032466">
    <property type="entry name" value="Metal_Hydrolase"/>
</dbReference>
<feature type="domain" description="Amidohydrolase-related" evidence="1">
    <location>
        <begin position="26"/>
        <end position="263"/>
    </location>
</feature>
<dbReference type="GO" id="GO:0008483">
    <property type="term" value="F:transaminase activity"/>
    <property type="evidence" value="ECO:0007669"/>
    <property type="project" value="UniProtKB-KW"/>
</dbReference>
<dbReference type="eggNOG" id="COG3618">
    <property type="taxonomic scope" value="Bacteria"/>
</dbReference>
<dbReference type="STRING" id="1499967.U27_06364"/>
<dbReference type="InterPro" id="IPR006680">
    <property type="entry name" value="Amidohydro-rel"/>
</dbReference>
<protein>
    <submittedName>
        <fullName evidence="2">Aminotransferase class-III</fullName>
    </submittedName>
</protein>
<name>A0A081C475_VECG1</name>
<evidence type="ECO:0000313" key="3">
    <source>
        <dbReference type="Proteomes" id="UP000030661"/>
    </source>
</evidence>
<dbReference type="SUPFAM" id="SSF51556">
    <property type="entry name" value="Metallo-dependent hydrolases"/>
    <property type="match status" value="1"/>
</dbReference>
<keyword evidence="2" id="KW-0808">Transferase</keyword>
<keyword evidence="3" id="KW-1185">Reference proteome</keyword>
<organism evidence="2">
    <name type="scientific">Vecturithrix granuli</name>
    <dbReference type="NCBI Taxonomy" id="1499967"/>
    <lineage>
        <taxon>Bacteria</taxon>
        <taxon>Candidatus Moduliflexota</taxon>
        <taxon>Candidatus Vecturitrichia</taxon>
        <taxon>Candidatus Vecturitrichales</taxon>
        <taxon>Candidatus Vecturitrichaceae</taxon>
        <taxon>Candidatus Vecturithrix</taxon>
    </lineage>
</organism>
<dbReference type="GO" id="GO:0016787">
    <property type="term" value="F:hydrolase activity"/>
    <property type="evidence" value="ECO:0007669"/>
    <property type="project" value="InterPro"/>
</dbReference>
<dbReference type="Proteomes" id="UP000030661">
    <property type="component" value="Unassembled WGS sequence"/>
</dbReference>
<accession>A0A081C475</accession>
<keyword evidence="2" id="KW-0032">Aminotransferase</keyword>
<gene>
    <name evidence="2" type="ORF">U27_06364</name>
</gene>
<dbReference type="Pfam" id="PF04909">
    <property type="entry name" value="Amidohydro_2"/>
    <property type="match status" value="1"/>
</dbReference>
<dbReference type="Gene3D" id="3.20.20.140">
    <property type="entry name" value="Metal-dependent hydrolases"/>
    <property type="match status" value="1"/>
</dbReference>
<evidence type="ECO:0000259" key="1">
    <source>
        <dbReference type="Pfam" id="PF04909"/>
    </source>
</evidence>